<feature type="region of interest" description="Disordered" evidence="1">
    <location>
        <begin position="185"/>
        <end position="336"/>
    </location>
</feature>
<gene>
    <name evidence="2" type="ORF">Tci_640896</name>
</gene>
<evidence type="ECO:0000256" key="1">
    <source>
        <dbReference type="SAM" id="MobiDB-lite"/>
    </source>
</evidence>
<organism evidence="2">
    <name type="scientific">Tanacetum cinerariifolium</name>
    <name type="common">Dalmatian daisy</name>
    <name type="synonym">Chrysanthemum cinerariifolium</name>
    <dbReference type="NCBI Taxonomy" id="118510"/>
    <lineage>
        <taxon>Eukaryota</taxon>
        <taxon>Viridiplantae</taxon>
        <taxon>Streptophyta</taxon>
        <taxon>Embryophyta</taxon>
        <taxon>Tracheophyta</taxon>
        <taxon>Spermatophyta</taxon>
        <taxon>Magnoliopsida</taxon>
        <taxon>eudicotyledons</taxon>
        <taxon>Gunneridae</taxon>
        <taxon>Pentapetalae</taxon>
        <taxon>asterids</taxon>
        <taxon>campanulids</taxon>
        <taxon>Asterales</taxon>
        <taxon>Asteraceae</taxon>
        <taxon>Asteroideae</taxon>
        <taxon>Anthemideae</taxon>
        <taxon>Anthemidinae</taxon>
        <taxon>Tanacetum</taxon>
    </lineage>
</organism>
<dbReference type="EMBL" id="BKCJ010469345">
    <property type="protein sequence ID" value="GFA68924.1"/>
    <property type="molecule type" value="Genomic_DNA"/>
</dbReference>
<dbReference type="AlphaFoldDB" id="A0A699K0J7"/>
<protein>
    <submittedName>
        <fullName evidence="2">Uncharacterized protein</fullName>
    </submittedName>
</protein>
<reference evidence="2" key="1">
    <citation type="journal article" date="2019" name="Sci. Rep.">
        <title>Draft genome of Tanacetum cinerariifolium, the natural source of mosquito coil.</title>
        <authorList>
            <person name="Yamashiro T."/>
            <person name="Shiraishi A."/>
            <person name="Satake H."/>
            <person name="Nakayama K."/>
        </authorList>
    </citation>
    <scope>NUCLEOTIDE SEQUENCE</scope>
</reference>
<comment type="caution">
    <text evidence="2">The sequence shown here is derived from an EMBL/GenBank/DDBJ whole genome shotgun (WGS) entry which is preliminary data.</text>
</comment>
<proteinExistence type="predicted"/>
<feature type="non-terminal residue" evidence="2">
    <location>
        <position position="380"/>
    </location>
</feature>
<accession>A0A699K0J7</accession>
<feature type="compositionally biased region" description="Basic and acidic residues" evidence="1">
    <location>
        <begin position="249"/>
        <end position="260"/>
    </location>
</feature>
<sequence>MGRDTVQLETAVTTISPEYLLEFTSEYGISEALHPELPGLEDRIVDFPEGKGGCLSARGRGKIPLMLYEAIRFFKKLEQPLLLGGREGVPDYCGLAHKCSKGWDASREYVFPRGCDDTEHTSHPHPETTRSTTLLSRVKPQILPGRRGFDPCSKLTKVKASSRPRAAHEVPLLTVTANRVMEMEDPAAETDSSGEAAAPEVPPENVTTTEVAPEVGQAEGVAATGPHLVKERRKRGHDGVDTNAPPKVPRRDHYDPRPIESTRGGKSLAAIELGMGSTRPVPASQGAPIDVSDLDPLSFADPPSRPLTDVTQSSKGAATAEDPVSDNTSFTSMAGSPESIYRPEWVAMGSQLRLRFKQEAKLLKKSAAQVARQDKRIQAR</sequence>
<feature type="compositionally biased region" description="Polar residues" evidence="1">
    <location>
        <begin position="325"/>
        <end position="334"/>
    </location>
</feature>
<evidence type="ECO:0000313" key="2">
    <source>
        <dbReference type="EMBL" id="GFA68924.1"/>
    </source>
</evidence>
<name>A0A699K0J7_TANCI</name>